<evidence type="ECO:0000313" key="1">
    <source>
        <dbReference type="EMBL" id="TXC89586.1"/>
    </source>
</evidence>
<dbReference type="EMBL" id="VOQF01000009">
    <property type="protein sequence ID" value="TXC89586.1"/>
    <property type="molecule type" value="Genomic_DNA"/>
</dbReference>
<reference evidence="1 2" key="1">
    <citation type="journal article" date="2005" name="Int. J. Syst. Evol. Microbiol.">
        <title>Bacillus litoralis sp. nov., isolated from a tidal flat of the Yellow Sea in Korea.</title>
        <authorList>
            <person name="Yoon J.H."/>
            <person name="Oh T.K."/>
        </authorList>
    </citation>
    <scope>NUCLEOTIDE SEQUENCE [LARGE SCALE GENOMIC DNA]</scope>
    <source>
        <strain evidence="1 2">SW-211</strain>
    </source>
</reference>
<name>A0A5C6VZX6_9BACI</name>
<dbReference type="RefSeq" id="WP_146949851.1">
    <property type="nucleotide sequence ID" value="NZ_VOQF01000009.1"/>
</dbReference>
<gene>
    <name evidence="1" type="ORF">FS935_17055</name>
</gene>
<dbReference type="Proteomes" id="UP000321363">
    <property type="component" value="Unassembled WGS sequence"/>
</dbReference>
<keyword evidence="2" id="KW-1185">Reference proteome</keyword>
<evidence type="ECO:0000313" key="2">
    <source>
        <dbReference type="Proteomes" id="UP000321363"/>
    </source>
</evidence>
<comment type="caution">
    <text evidence="1">The sequence shown here is derived from an EMBL/GenBank/DDBJ whole genome shotgun (WGS) entry which is preliminary data.</text>
</comment>
<dbReference type="AlphaFoldDB" id="A0A5C6VZX6"/>
<protein>
    <submittedName>
        <fullName evidence="1">Uncharacterized protein</fullName>
    </submittedName>
</protein>
<proteinExistence type="predicted"/>
<accession>A0A5C6VZX6</accession>
<sequence>MNIDKMIPLQEAIEKSNWGQVNIDKRKWLEENYKYMWVDRERGFEEYVYQNIFRPAIRIYVTTEGKIIGGTLDTSDYEKEIDTHDDIEDLFEEFEDDITFEDDFEEGDDFFPPKTQDEILDKLSWALWVINKQAKAYRDESKFTPYRQDVQFLKINEHNYYFLKHRILRRLYKSNQLEHLGYHVGKDGKKYPYVKFRENFFHIRAEGKYLEKLLDIKRKRLEQDFSTKVGAIDFSRRNIDQIELLQAEEICCEFVEKGLFWDKWLDSKKFTKKLISNENGVIHL</sequence>
<organism evidence="1 2">
    <name type="scientific">Metabacillus litoralis</name>
    <dbReference type="NCBI Taxonomy" id="152268"/>
    <lineage>
        <taxon>Bacteria</taxon>
        <taxon>Bacillati</taxon>
        <taxon>Bacillota</taxon>
        <taxon>Bacilli</taxon>
        <taxon>Bacillales</taxon>
        <taxon>Bacillaceae</taxon>
        <taxon>Metabacillus</taxon>
    </lineage>
</organism>